<evidence type="ECO:0000256" key="2">
    <source>
        <dbReference type="ARBA" id="ARBA00008593"/>
    </source>
</evidence>
<dbReference type="GO" id="GO:1990817">
    <property type="term" value="F:poly(A) RNA polymerase activity"/>
    <property type="evidence" value="ECO:0007669"/>
    <property type="project" value="UniProtKB-EC"/>
</dbReference>
<feature type="compositionally biased region" description="Basic residues" evidence="7">
    <location>
        <begin position="25"/>
        <end position="34"/>
    </location>
</feature>
<dbReference type="AlphaFoldDB" id="A0A6G0W652"/>
<dbReference type="InterPro" id="IPR054708">
    <property type="entry name" value="MTPAP-like_central"/>
</dbReference>
<reference evidence="10 11" key="1">
    <citation type="submission" date="2019-07" db="EMBL/GenBank/DDBJ databases">
        <title>Genomics analysis of Aphanomyces spp. identifies a new class of oomycete effector associated with host adaptation.</title>
        <authorList>
            <person name="Gaulin E."/>
        </authorList>
    </citation>
    <scope>NUCLEOTIDE SEQUENCE [LARGE SCALE GENOMIC DNA]</scope>
    <source>
        <strain evidence="10 11">ATCC 201684</strain>
    </source>
</reference>
<protein>
    <recommendedName>
        <fullName evidence="3">polynucleotide adenylyltransferase</fullName>
        <ecNumber evidence="3">2.7.7.19</ecNumber>
    </recommendedName>
</protein>
<evidence type="ECO:0000259" key="8">
    <source>
        <dbReference type="Pfam" id="PF03828"/>
    </source>
</evidence>
<comment type="cofactor">
    <cofactor evidence="1">
        <name>Mn(2+)</name>
        <dbReference type="ChEBI" id="CHEBI:29035"/>
    </cofactor>
</comment>
<dbReference type="PANTHER" id="PTHR23092:SF15">
    <property type="entry name" value="INACTIVE NON-CANONICAL POLY(A) RNA POLYMERASE PROTEIN TRF4-2-RELATED"/>
    <property type="match status" value="1"/>
</dbReference>
<dbReference type="VEuPathDB" id="FungiDB:AeMF1_013424"/>
<dbReference type="SUPFAM" id="SSF81301">
    <property type="entry name" value="Nucleotidyltransferase"/>
    <property type="match status" value="1"/>
</dbReference>
<evidence type="ECO:0000256" key="4">
    <source>
        <dbReference type="ARBA" id="ARBA00022679"/>
    </source>
</evidence>
<dbReference type="FunFam" id="3.30.460.10:FF:000006">
    <property type="entry name" value="non-canonical poly(A) RNA polymerase PAPD5"/>
    <property type="match status" value="1"/>
</dbReference>
<dbReference type="Gene3D" id="1.10.1410.10">
    <property type="match status" value="1"/>
</dbReference>
<dbReference type="Proteomes" id="UP000481153">
    <property type="component" value="Unassembled WGS sequence"/>
</dbReference>
<evidence type="ECO:0000313" key="10">
    <source>
        <dbReference type="EMBL" id="KAF0722532.1"/>
    </source>
</evidence>
<comment type="similarity">
    <text evidence="2">Belongs to the DNA polymerase type-B-like family.</text>
</comment>
<dbReference type="CDD" id="cd05402">
    <property type="entry name" value="NT_PAP_TUTase"/>
    <property type="match status" value="1"/>
</dbReference>
<gene>
    <name evidence="10" type="ORF">Ae201684_018370</name>
</gene>
<feature type="compositionally biased region" description="Basic residues" evidence="7">
    <location>
        <begin position="59"/>
        <end position="70"/>
    </location>
</feature>
<keyword evidence="6" id="KW-0460">Magnesium</keyword>
<feature type="domain" description="PAP-associated" evidence="8">
    <location>
        <begin position="323"/>
        <end position="379"/>
    </location>
</feature>
<evidence type="ECO:0000313" key="11">
    <source>
        <dbReference type="Proteomes" id="UP000481153"/>
    </source>
</evidence>
<dbReference type="Pfam" id="PF03828">
    <property type="entry name" value="PAP_assoc"/>
    <property type="match status" value="1"/>
</dbReference>
<dbReference type="GO" id="GO:0043634">
    <property type="term" value="P:polyadenylation-dependent ncRNA catabolic process"/>
    <property type="evidence" value="ECO:0007669"/>
    <property type="project" value="TreeGrafter"/>
</dbReference>
<keyword evidence="4" id="KW-0808">Transferase</keyword>
<keyword evidence="5" id="KW-0479">Metal-binding</keyword>
<dbReference type="SUPFAM" id="SSF81631">
    <property type="entry name" value="PAP/OAS1 substrate-binding domain"/>
    <property type="match status" value="1"/>
</dbReference>
<dbReference type="EMBL" id="VJMJ01000331">
    <property type="protein sequence ID" value="KAF0722532.1"/>
    <property type="molecule type" value="Genomic_DNA"/>
</dbReference>
<dbReference type="GO" id="GO:0031499">
    <property type="term" value="C:TRAMP complex"/>
    <property type="evidence" value="ECO:0007669"/>
    <property type="project" value="TreeGrafter"/>
</dbReference>
<feature type="compositionally biased region" description="Basic and acidic residues" evidence="7">
    <location>
        <begin position="35"/>
        <end position="58"/>
    </location>
</feature>
<dbReference type="EC" id="2.7.7.19" evidence="3"/>
<feature type="domain" description="Poly(A) RNA polymerase mitochondrial-like central palm" evidence="9">
    <location>
        <begin position="134"/>
        <end position="264"/>
    </location>
</feature>
<evidence type="ECO:0000256" key="3">
    <source>
        <dbReference type="ARBA" id="ARBA00012388"/>
    </source>
</evidence>
<dbReference type="PANTHER" id="PTHR23092">
    <property type="entry name" value="POLY(A) RNA POLYMERASE"/>
    <property type="match status" value="1"/>
</dbReference>
<evidence type="ECO:0000259" key="9">
    <source>
        <dbReference type="Pfam" id="PF22600"/>
    </source>
</evidence>
<dbReference type="InterPro" id="IPR043519">
    <property type="entry name" value="NT_sf"/>
</dbReference>
<feature type="region of interest" description="Disordered" evidence="7">
    <location>
        <begin position="1"/>
        <end position="75"/>
    </location>
</feature>
<keyword evidence="11" id="KW-1185">Reference proteome</keyword>
<evidence type="ECO:0000256" key="6">
    <source>
        <dbReference type="ARBA" id="ARBA00022842"/>
    </source>
</evidence>
<accession>A0A6G0W652</accession>
<dbReference type="GO" id="GO:0046872">
    <property type="term" value="F:metal ion binding"/>
    <property type="evidence" value="ECO:0007669"/>
    <property type="project" value="UniProtKB-KW"/>
</dbReference>
<dbReference type="GO" id="GO:0005730">
    <property type="term" value="C:nucleolus"/>
    <property type="evidence" value="ECO:0007669"/>
    <property type="project" value="TreeGrafter"/>
</dbReference>
<proteinExistence type="inferred from homology"/>
<dbReference type="InterPro" id="IPR002058">
    <property type="entry name" value="PAP_assoc"/>
</dbReference>
<dbReference type="GO" id="GO:0031123">
    <property type="term" value="P:RNA 3'-end processing"/>
    <property type="evidence" value="ECO:0007669"/>
    <property type="project" value="TreeGrafter"/>
</dbReference>
<dbReference type="Pfam" id="PF22600">
    <property type="entry name" value="MTPAP-like_central"/>
    <property type="match status" value="1"/>
</dbReference>
<evidence type="ECO:0000256" key="1">
    <source>
        <dbReference type="ARBA" id="ARBA00001936"/>
    </source>
</evidence>
<evidence type="ECO:0000256" key="5">
    <source>
        <dbReference type="ARBA" id="ARBA00022723"/>
    </source>
</evidence>
<comment type="caution">
    <text evidence="10">The sequence shown here is derived from an EMBL/GenBank/DDBJ whole genome shotgun (WGS) entry which is preliminary data.</text>
</comment>
<dbReference type="Gene3D" id="3.30.460.10">
    <property type="entry name" value="Beta Polymerase, domain 2"/>
    <property type="match status" value="1"/>
</dbReference>
<dbReference type="GO" id="GO:0003729">
    <property type="term" value="F:mRNA binding"/>
    <property type="evidence" value="ECO:0007669"/>
    <property type="project" value="TreeGrafter"/>
</dbReference>
<evidence type="ECO:0000256" key="7">
    <source>
        <dbReference type="SAM" id="MobiDB-lite"/>
    </source>
</evidence>
<organism evidence="10 11">
    <name type="scientific">Aphanomyces euteiches</name>
    <dbReference type="NCBI Taxonomy" id="100861"/>
    <lineage>
        <taxon>Eukaryota</taxon>
        <taxon>Sar</taxon>
        <taxon>Stramenopiles</taxon>
        <taxon>Oomycota</taxon>
        <taxon>Saprolegniomycetes</taxon>
        <taxon>Saprolegniales</taxon>
        <taxon>Verrucalvaceae</taxon>
        <taxon>Aphanomyces</taxon>
    </lineage>
</organism>
<dbReference type="InterPro" id="IPR045862">
    <property type="entry name" value="Trf4-like"/>
</dbReference>
<name>A0A6G0W652_9STRA</name>
<sequence>MGKSKNKKGGGGGNGEAHPQPSTKTAKKKKARKVKFLEIKEKQFQEKKKKKEKLDKLRLQSHPKKRHHKPVGGTQTPAAIEIQDESDGVGSPFISFEESSKAAVVDLTEPTENDQVPWMQSGKRYRHRNVFLCLHEEILDFVQFLSPTSEEIATRKALVVTMEELVASLWPNATIKPFGSQLTQMFLPTSDIDMVVLNGPEGKEPLFALAARLEELDMVSYIEVVDGARIPIVKFVHAESGLSVDVSFGVTSGFATAELVLSYQKKFAPFRPLTLLLKYFLQQRGLNETFKGGVGSFLLQLMVVSFLQHSNRNSRYRNEGTDLGHLLFGFFDLYGNIFNSFDLTISVSNGGAYLKKTDLNWKNYQRPELLSMENPHDRTLDVGSNSFEIRRVFKVFSHAAKVLQVEIEHRGNMDPNHDEYGESILERIIALDDLLTSRTGPTKFGFEIEKVAAKHR</sequence>